<comment type="similarity">
    <text evidence="1 2">Belongs to the cytochrome P450 family.</text>
</comment>
<keyword evidence="4" id="KW-1185">Reference proteome</keyword>
<comment type="caution">
    <text evidence="3">The sequence shown here is derived from an EMBL/GenBank/DDBJ whole genome shotgun (WGS) entry which is preliminary data.</text>
</comment>
<dbReference type="Proteomes" id="UP001501417">
    <property type="component" value="Unassembled WGS sequence"/>
</dbReference>
<gene>
    <name evidence="3" type="ORF">GCM10023161_49860</name>
</gene>
<dbReference type="InterPro" id="IPR017972">
    <property type="entry name" value="Cyt_P450_CS"/>
</dbReference>
<reference evidence="4" key="1">
    <citation type="journal article" date="2019" name="Int. J. Syst. Evol. Microbiol.">
        <title>The Global Catalogue of Microorganisms (GCM) 10K type strain sequencing project: providing services to taxonomists for standard genome sequencing and annotation.</title>
        <authorList>
            <consortium name="The Broad Institute Genomics Platform"/>
            <consortium name="The Broad Institute Genome Sequencing Center for Infectious Disease"/>
            <person name="Wu L."/>
            <person name="Ma J."/>
        </authorList>
    </citation>
    <scope>NUCLEOTIDE SEQUENCE [LARGE SCALE GENOMIC DNA]</scope>
    <source>
        <strain evidence="4">JCM 17782</strain>
    </source>
</reference>
<dbReference type="Pfam" id="PF00067">
    <property type="entry name" value="p450"/>
    <property type="match status" value="1"/>
</dbReference>
<evidence type="ECO:0000313" key="4">
    <source>
        <dbReference type="Proteomes" id="UP001501417"/>
    </source>
</evidence>
<keyword evidence="2" id="KW-0560">Oxidoreductase</keyword>
<organism evidence="3 4">
    <name type="scientific">Mycobacterium paraffinicum</name>
    <dbReference type="NCBI Taxonomy" id="53378"/>
    <lineage>
        <taxon>Bacteria</taxon>
        <taxon>Bacillati</taxon>
        <taxon>Actinomycetota</taxon>
        <taxon>Actinomycetes</taxon>
        <taxon>Mycobacteriales</taxon>
        <taxon>Mycobacteriaceae</taxon>
        <taxon>Mycobacterium</taxon>
    </lineage>
</organism>
<dbReference type="InterPro" id="IPR001128">
    <property type="entry name" value="Cyt_P450"/>
</dbReference>
<keyword evidence="2" id="KW-0349">Heme</keyword>
<dbReference type="InterPro" id="IPR036396">
    <property type="entry name" value="Cyt_P450_sf"/>
</dbReference>
<dbReference type="PANTHER" id="PTHR46696">
    <property type="entry name" value="P450, PUTATIVE (EUROFUNG)-RELATED"/>
    <property type="match status" value="1"/>
</dbReference>
<accession>A0ABP8F8H9</accession>
<dbReference type="SUPFAM" id="SSF48264">
    <property type="entry name" value="Cytochrome P450"/>
    <property type="match status" value="1"/>
</dbReference>
<dbReference type="PRINTS" id="PR00385">
    <property type="entry name" value="P450"/>
</dbReference>
<keyword evidence="2" id="KW-0408">Iron</keyword>
<dbReference type="Gene3D" id="1.10.630.10">
    <property type="entry name" value="Cytochrome P450"/>
    <property type="match status" value="1"/>
</dbReference>
<name>A0ABP8F8H9_9MYCO</name>
<proteinExistence type="inferred from homology"/>
<dbReference type="EMBL" id="BAABGF010000055">
    <property type="protein sequence ID" value="GAA4297619.1"/>
    <property type="molecule type" value="Genomic_DNA"/>
</dbReference>
<keyword evidence="2" id="KW-0503">Monooxygenase</keyword>
<dbReference type="PANTHER" id="PTHR46696:SF6">
    <property type="entry name" value="P450, PUTATIVE (EUROFUNG)-RELATED"/>
    <property type="match status" value="1"/>
</dbReference>
<evidence type="ECO:0000256" key="1">
    <source>
        <dbReference type="ARBA" id="ARBA00010617"/>
    </source>
</evidence>
<sequence length="356" mass="39559">MMTPEDRHAQWRALHEAGPIAKFLGLLFVTQRAELVRCVTRLRIDYGSHFLAVLSRLVPVFQLGAPEHHRRVRQKLRPSFSREAVARLEPPLRQHARQLIGALAAEGRCDGVEIAMLFSARAVLTWCGWPQADLRELCDLLRSTVQGGSRDSQVRAASAWVKYVDKRLLRSGCRAELVRLGHQELAGVHVLMLFAGMTTPAATLAYALLELARNPELRQLLQREPAQTPAFIEEVLRVSAPAVTLPRVTTEPTVIGGQELPVGVAVALHVGAANMEYGDHITLTDGRITRQPHWAFGAGAHRCIAAPLARLQMTVFVEEWLRQIPEFSIEPGVTPYIDAEQRALAALPLRWAVQSH</sequence>
<evidence type="ECO:0000256" key="2">
    <source>
        <dbReference type="RuleBase" id="RU000461"/>
    </source>
</evidence>
<protein>
    <submittedName>
        <fullName evidence="3">Cytochrome P450</fullName>
    </submittedName>
</protein>
<keyword evidence="2" id="KW-0479">Metal-binding</keyword>
<evidence type="ECO:0000313" key="3">
    <source>
        <dbReference type="EMBL" id="GAA4297619.1"/>
    </source>
</evidence>
<dbReference type="PROSITE" id="PS00086">
    <property type="entry name" value="CYTOCHROME_P450"/>
    <property type="match status" value="1"/>
</dbReference>